<reference evidence="1" key="1">
    <citation type="journal article" date="2014" name="Nucleic Acids Res.">
        <title>The evolutionary dynamics of variant antigen genes in Babesia reveal a history of genomic innovation underlying host-parasite interaction.</title>
        <authorList>
            <person name="Jackson A.P."/>
            <person name="Otto T.D."/>
            <person name="Darby A."/>
            <person name="Ramaprasad A."/>
            <person name="Xia D."/>
            <person name="Echaide I.E."/>
            <person name="Farber M."/>
            <person name="Gahlot S."/>
            <person name="Gamble J."/>
            <person name="Gupta D."/>
            <person name="Gupta Y."/>
            <person name="Jackson L."/>
            <person name="Malandrin L."/>
            <person name="Malas T.B."/>
            <person name="Moussa E."/>
            <person name="Nair M."/>
            <person name="Reid A.J."/>
            <person name="Sanders M."/>
            <person name="Sharma J."/>
            <person name="Tracey A."/>
            <person name="Quail M.A."/>
            <person name="Weir W."/>
            <person name="Wastling J.M."/>
            <person name="Hall N."/>
            <person name="Willadsen P."/>
            <person name="Lingelbach K."/>
            <person name="Shiels B."/>
            <person name="Tait A."/>
            <person name="Berriman M."/>
            <person name="Allred D.R."/>
            <person name="Pain A."/>
        </authorList>
    </citation>
    <scope>NUCLEOTIDE SEQUENCE</scope>
    <source>
        <strain evidence="1">1802A</strain>
    </source>
</reference>
<dbReference type="EMBL" id="JAHBMH010000033">
    <property type="protein sequence ID" value="KAK1937314.1"/>
    <property type="molecule type" value="Genomic_DNA"/>
</dbReference>
<evidence type="ECO:0000313" key="1">
    <source>
        <dbReference type="EMBL" id="KAK1937314.1"/>
    </source>
</evidence>
<gene>
    <name evidence="1" type="ORF">X943_000944</name>
</gene>
<comment type="caution">
    <text evidence="1">The sequence shown here is derived from an EMBL/GenBank/DDBJ whole genome shotgun (WGS) entry which is preliminary data.</text>
</comment>
<dbReference type="Proteomes" id="UP001195914">
    <property type="component" value="Unassembled WGS sequence"/>
</dbReference>
<sequence length="140" mass="15633">MKGLLGACSGILGHIIPPASHVPTNSALGNLYEGVLKSDKFKDYAEWLVKHLEGIRISVANLHNETIKHSVNQLKTNKSDVLSKYGFVCNNNPNGEILHRWPSQDYRAYIFMEELEHLKKCIDKSLKSFPGNSTVKSQAV</sequence>
<dbReference type="AlphaFoldDB" id="A0AAD9LJ55"/>
<organism evidence="1 2">
    <name type="scientific">Babesia divergens</name>
    <dbReference type="NCBI Taxonomy" id="32595"/>
    <lineage>
        <taxon>Eukaryota</taxon>
        <taxon>Sar</taxon>
        <taxon>Alveolata</taxon>
        <taxon>Apicomplexa</taxon>
        <taxon>Aconoidasida</taxon>
        <taxon>Piroplasmida</taxon>
        <taxon>Babesiidae</taxon>
        <taxon>Babesia</taxon>
    </lineage>
</organism>
<name>A0AAD9LJ55_BABDI</name>
<keyword evidence="2" id="KW-1185">Reference proteome</keyword>
<reference evidence="1" key="2">
    <citation type="submission" date="2021-05" db="EMBL/GenBank/DDBJ databases">
        <authorList>
            <person name="Pain A."/>
        </authorList>
    </citation>
    <scope>NUCLEOTIDE SEQUENCE</scope>
    <source>
        <strain evidence="1">1802A</strain>
    </source>
</reference>
<accession>A0AAD9LJ55</accession>
<proteinExistence type="predicted"/>
<evidence type="ECO:0000313" key="2">
    <source>
        <dbReference type="Proteomes" id="UP001195914"/>
    </source>
</evidence>
<protein>
    <submittedName>
        <fullName evidence="1">Uncharacterized protein</fullName>
    </submittedName>
</protein>